<evidence type="ECO:0000256" key="2">
    <source>
        <dbReference type="SAM" id="SignalP"/>
    </source>
</evidence>
<dbReference type="Proteomes" id="UP000003856">
    <property type="component" value="Unassembled WGS sequence"/>
</dbReference>
<feature type="chain" id="PRO_5002955619" evidence="2">
    <location>
        <begin position="24"/>
        <end position="125"/>
    </location>
</feature>
<protein>
    <submittedName>
        <fullName evidence="3">Uncharacterized protein</fullName>
    </submittedName>
</protein>
<dbReference type="EMBL" id="ACQT01000088">
    <property type="protein sequence ID" value="EER59892.1"/>
    <property type="molecule type" value="Genomic_DNA"/>
</dbReference>
<organism evidence="3 4">
    <name type="scientific">Acidovorax delafieldii 2AN</name>
    <dbReference type="NCBI Taxonomy" id="573060"/>
    <lineage>
        <taxon>Bacteria</taxon>
        <taxon>Pseudomonadati</taxon>
        <taxon>Pseudomonadota</taxon>
        <taxon>Betaproteobacteria</taxon>
        <taxon>Burkholderiales</taxon>
        <taxon>Comamonadaceae</taxon>
        <taxon>Acidovorax</taxon>
    </lineage>
</organism>
<keyword evidence="2" id="KW-0732">Signal</keyword>
<evidence type="ECO:0000313" key="3">
    <source>
        <dbReference type="EMBL" id="EER59892.1"/>
    </source>
</evidence>
<reference evidence="3 4" key="1">
    <citation type="submission" date="2009-05" db="EMBL/GenBank/DDBJ databases">
        <title>The draft genome of Acidovorax delafieldii 2AN.</title>
        <authorList>
            <consortium name="US DOE Joint Genome Institute (JGI-PGF)"/>
            <person name="Lucas S."/>
            <person name="Copeland A."/>
            <person name="Lapidus A."/>
            <person name="Glavina del Rio T."/>
            <person name="Tice H."/>
            <person name="Bruce D."/>
            <person name="Goodwin L."/>
            <person name="Pitluck S."/>
            <person name="Larimer F."/>
            <person name="Land M.L."/>
            <person name="Hauser L."/>
            <person name="Shelobolina E.S."/>
            <person name="Picardal F."/>
            <person name="Roden E."/>
            <person name="Emerson D."/>
        </authorList>
    </citation>
    <scope>NUCLEOTIDE SEQUENCE [LARGE SCALE GENOMIC DNA]</scope>
    <source>
        <strain evidence="3 4">2AN</strain>
    </source>
</reference>
<dbReference type="OrthoDB" id="8929716at2"/>
<keyword evidence="4" id="KW-1185">Reference proteome</keyword>
<evidence type="ECO:0000313" key="4">
    <source>
        <dbReference type="Proteomes" id="UP000003856"/>
    </source>
</evidence>
<dbReference type="AlphaFoldDB" id="C5T6K7"/>
<sequence length="125" mass="12744">MTIRMHHFLLAALVAGASPMALAKLPAPTPEAQAKAAEAAAKAAWGGKVDAFKLCQSQDKVAAHYRRTAADTKPATPTSGCNDPGPFAYTPPQDKPLESSGAHSPAGTATSPPSIVMPAASMPKP</sequence>
<dbReference type="RefSeq" id="WP_005797157.1">
    <property type="nucleotide sequence ID" value="NZ_ACQT01000088.1"/>
</dbReference>
<dbReference type="PATRIC" id="fig|573060.9.peg.2552"/>
<feature type="signal peptide" evidence="2">
    <location>
        <begin position="1"/>
        <end position="23"/>
    </location>
</feature>
<gene>
    <name evidence="3" type="ORF">AcdelDRAFT_2537</name>
</gene>
<proteinExistence type="predicted"/>
<feature type="region of interest" description="Disordered" evidence="1">
    <location>
        <begin position="66"/>
        <end position="125"/>
    </location>
</feature>
<accession>C5T6K7</accession>
<name>C5T6K7_ACIDE</name>
<comment type="caution">
    <text evidence="3">The sequence shown here is derived from an EMBL/GenBank/DDBJ whole genome shotgun (WGS) entry which is preliminary data.</text>
</comment>
<evidence type="ECO:0000256" key="1">
    <source>
        <dbReference type="SAM" id="MobiDB-lite"/>
    </source>
</evidence>